<dbReference type="AlphaFoldDB" id="A0A1S9RC67"/>
<sequence>MAITELIFPKIKPDQASLDELERDWPIISKRLTHPNPGVLSAYRGWVFTENGRNVREEHREFLLFEWEKAEHFHAFIVSEQFKNFAASIRHLVTGPPTLQLFDTNLSPQDAASSSSIEIFRVTVPNAKDAETALQTWKEISQKAKERYGDKVSITYGKSQNLEDEVVAGIIGWSKLEDCVPNNQESVLVDSLESMKSLGELSNITVTIEAMDLPSW</sequence>
<name>A0A1S9RC67_PENBI</name>
<reference evidence="2" key="1">
    <citation type="submission" date="2015-09" db="EMBL/GenBank/DDBJ databases">
        <authorList>
            <person name="Fill T.P."/>
            <person name="Baretta J.F."/>
            <person name="de Almeida L.G."/>
            <person name="Rocha M."/>
            <person name="de Souza D.H."/>
            <person name="Malavazi I."/>
            <person name="Cerdeira L.T."/>
            <person name="Hong H."/>
            <person name="Samborskyy M."/>
            <person name="de Vasconcelos A.T."/>
            <person name="Leadlay P."/>
            <person name="Rodrigues-Filho E."/>
        </authorList>
    </citation>
    <scope>NUCLEOTIDE SEQUENCE [LARGE SCALE GENOMIC DNA]</scope>
    <source>
        <strain evidence="2">LaBioMMi 136</strain>
    </source>
</reference>
<evidence type="ECO:0000313" key="2">
    <source>
        <dbReference type="Proteomes" id="UP000190744"/>
    </source>
</evidence>
<dbReference type="InterPro" id="IPR011008">
    <property type="entry name" value="Dimeric_a/b-barrel"/>
</dbReference>
<evidence type="ECO:0000313" key="1">
    <source>
        <dbReference type="EMBL" id="OOQ83129.1"/>
    </source>
</evidence>
<comment type="caution">
    <text evidence="1">The sequence shown here is derived from an EMBL/GenBank/DDBJ whole genome shotgun (WGS) entry which is preliminary data.</text>
</comment>
<dbReference type="Proteomes" id="UP000190744">
    <property type="component" value="Unassembled WGS sequence"/>
</dbReference>
<dbReference type="Gene3D" id="3.30.70.100">
    <property type="match status" value="1"/>
</dbReference>
<dbReference type="SUPFAM" id="SSF54909">
    <property type="entry name" value="Dimeric alpha+beta barrel"/>
    <property type="match status" value="1"/>
</dbReference>
<proteinExistence type="predicted"/>
<organism evidence="1 2">
    <name type="scientific">Penicillium brasilianum</name>
    <dbReference type="NCBI Taxonomy" id="104259"/>
    <lineage>
        <taxon>Eukaryota</taxon>
        <taxon>Fungi</taxon>
        <taxon>Dikarya</taxon>
        <taxon>Ascomycota</taxon>
        <taxon>Pezizomycotina</taxon>
        <taxon>Eurotiomycetes</taxon>
        <taxon>Eurotiomycetidae</taxon>
        <taxon>Eurotiales</taxon>
        <taxon>Aspergillaceae</taxon>
        <taxon>Penicillium</taxon>
    </lineage>
</organism>
<dbReference type="EMBL" id="LJBN01000204">
    <property type="protein sequence ID" value="OOQ83129.1"/>
    <property type="molecule type" value="Genomic_DNA"/>
</dbReference>
<evidence type="ECO:0008006" key="3">
    <source>
        <dbReference type="Google" id="ProtNLM"/>
    </source>
</evidence>
<protein>
    <recommendedName>
        <fullName evidence="3">ABM domain-containing protein</fullName>
    </recommendedName>
</protein>
<accession>A0A1S9RC67</accession>
<gene>
    <name evidence="1" type="ORF">PEBR_36609</name>
</gene>